<dbReference type="GO" id="GO:0006098">
    <property type="term" value="P:pentose-phosphate shunt"/>
    <property type="evidence" value="ECO:0007669"/>
    <property type="project" value="UniProtKB-UniRule"/>
</dbReference>
<dbReference type="AlphaFoldDB" id="A0A0P6Y6D6"/>
<dbReference type="InterPro" id="IPR004732">
    <property type="entry name" value="Transaldolase_2"/>
</dbReference>
<dbReference type="NCBIfam" id="NF007080">
    <property type="entry name" value="PRK09533.1"/>
    <property type="match status" value="1"/>
</dbReference>
<accession>A0A0P6Y6D6</accession>
<dbReference type="Gene3D" id="3.20.20.70">
    <property type="entry name" value="Aldolase class I"/>
    <property type="match status" value="1"/>
</dbReference>
<comment type="function">
    <text evidence="1 11">Transaldolase is important for the balance of metabolites in the pentose-phosphate pathway.</text>
</comment>
<comment type="catalytic activity">
    <reaction evidence="10 11">
        <text>D-sedoheptulose 7-phosphate + D-glyceraldehyde 3-phosphate = D-erythrose 4-phosphate + beta-D-fructose 6-phosphate</text>
        <dbReference type="Rhea" id="RHEA:17053"/>
        <dbReference type="ChEBI" id="CHEBI:16897"/>
        <dbReference type="ChEBI" id="CHEBI:57483"/>
        <dbReference type="ChEBI" id="CHEBI:57634"/>
        <dbReference type="ChEBI" id="CHEBI:59776"/>
        <dbReference type="EC" id="2.2.1.2"/>
    </reaction>
</comment>
<dbReference type="GO" id="GO:0004347">
    <property type="term" value="F:glucose-6-phosphate isomerase activity"/>
    <property type="evidence" value="ECO:0007669"/>
    <property type="project" value="UniProtKB-EC"/>
</dbReference>
<dbReference type="PANTHER" id="PTHR10683">
    <property type="entry name" value="TRANSALDOLASE"/>
    <property type="match status" value="1"/>
</dbReference>
<dbReference type="NCBIfam" id="TIGR00876">
    <property type="entry name" value="tal_mycobact"/>
    <property type="match status" value="1"/>
</dbReference>
<comment type="caution">
    <text evidence="14">The sequence shown here is derived from an EMBL/GenBank/DDBJ whole genome shotgun (WGS) entry which is preliminary data.</text>
</comment>
<evidence type="ECO:0000256" key="2">
    <source>
        <dbReference type="ARBA" id="ARBA00004496"/>
    </source>
</evidence>
<keyword evidence="12" id="KW-0312">Gluconeogenesis</keyword>
<dbReference type="HAMAP" id="MF_00493">
    <property type="entry name" value="Transaldolase_2"/>
    <property type="match status" value="1"/>
</dbReference>
<dbReference type="Proteomes" id="UP000050501">
    <property type="component" value="Unassembled WGS sequence"/>
</dbReference>
<evidence type="ECO:0000313" key="15">
    <source>
        <dbReference type="Proteomes" id="UP000050501"/>
    </source>
</evidence>
<feature type="region of interest" description="Disordered" evidence="13">
    <location>
        <begin position="387"/>
        <end position="411"/>
    </location>
</feature>
<dbReference type="InterPro" id="IPR001672">
    <property type="entry name" value="G6P_Isomerase"/>
</dbReference>
<evidence type="ECO:0000256" key="11">
    <source>
        <dbReference type="HAMAP-Rule" id="MF_00493"/>
    </source>
</evidence>
<keyword evidence="9 11" id="KW-0704">Schiff base</keyword>
<keyword evidence="15" id="KW-1185">Reference proteome</keyword>
<dbReference type="GO" id="GO:0097367">
    <property type="term" value="F:carbohydrate derivative binding"/>
    <property type="evidence" value="ECO:0007669"/>
    <property type="project" value="InterPro"/>
</dbReference>
<name>A0A0P6Y6D6_9CHLR</name>
<dbReference type="SUPFAM" id="SSF51569">
    <property type="entry name" value="Aldolase"/>
    <property type="match status" value="1"/>
</dbReference>
<keyword evidence="8 11" id="KW-0570">Pentose shunt</keyword>
<comment type="pathway">
    <text evidence="3 11">Carbohydrate degradation; pentose phosphate pathway; D-glyceraldehyde 3-phosphate and beta-D-fructose 6-phosphate from D-ribose 5-phosphate and D-xylulose 5-phosphate (non-oxidative stage): step 2/3.</text>
</comment>
<organism evidence="14 15">
    <name type="scientific">Levilinea saccharolytica</name>
    <dbReference type="NCBI Taxonomy" id="229921"/>
    <lineage>
        <taxon>Bacteria</taxon>
        <taxon>Bacillati</taxon>
        <taxon>Chloroflexota</taxon>
        <taxon>Anaerolineae</taxon>
        <taxon>Anaerolineales</taxon>
        <taxon>Anaerolineaceae</taxon>
        <taxon>Levilinea</taxon>
    </lineage>
</organism>
<sequence length="928" mass="100181">MSNPIQALHALGQSLWYDNIQRRLLENGELAEMIRRGDIRGITSNPSIFHNAIAKSNDYDAALKPMAWANWSAEDIFFQLAVEDIQAAADCFLPLYKSTAGGDGYVSLEVSPYLAHDTEATLQQALALRSRVNRPNLMVKIPATKAGLPAIRKAIAAGINVNVTLIFSIQRYLEVMDAYLSGLEDRLAAGLPLGEIASVASFFVSRVDSKVDSLLQKAASRNPAQAEQISNLLGKAAVANSRLAFFKFQEVFSSPRFQALQKQGANPQRALWASTSTKNPAYRDVLYVEELIAPQTVNTVPPQTLDLFRDHGRAALTIQGHEAEAQATLAALEKWGISMDAVTQELEDEGVKAFSDAFTALLDTIRERCAAEQAALGALADVTAQTTSGLEKAQTPRRIAEHDPSLWTDDPAGQKEIRQRMGWLDAPNASQVLIPEINALRQQLLDEGYTHALLLGMGGSSLAPEVLALTFGKPHTRGRAGLALSILDSTDPQQVAASARRSPIAKTVYIVASKSGGTSEVNAFLDYFWHRAQRRLGTEAGKHFIAVTDPGTSLDTLARSRGFRRVFLADSTIGGRNSVLSAFGLVPAGLLGLDLAELLSRAAALARECLPGVPAGRNPGLVLGALLGGAALNGRDKLTILTDPELASFGSWMEQLIAESSGKQGKGILPIDLEPPLPAAAYGSDRLFVYLRLSGKAEARAARLQKAGHPVFTLNLKDGYDLGAEFFRWEYATAVACSVLGVNSFDQPDVQFNKTLTKQKVEDYLQKGKMDEGDPIWSQGSVKIFGQPFPRLAQVATLQEAVLAFLQQARPGDFVAINAYLPRNAKTQSALQAVRKAVLKRTGCATTLGFGPRFLHSTGQLHKGGPNTGLFLQITSDTASDMDIPSEGISFGKLERAQALGDLEALLARQRRAVRIHLPLEALLSILQ</sequence>
<dbReference type="Pfam" id="PF00342">
    <property type="entry name" value="PGI"/>
    <property type="match status" value="1"/>
</dbReference>
<comment type="similarity">
    <text evidence="12">Belongs to the GPI family.</text>
</comment>
<comment type="catalytic activity">
    <reaction evidence="12">
        <text>alpha-D-glucose 6-phosphate = beta-D-fructose 6-phosphate</text>
        <dbReference type="Rhea" id="RHEA:11816"/>
        <dbReference type="ChEBI" id="CHEBI:57634"/>
        <dbReference type="ChEBI" id="CHEBI:58225"/>
        <dbReference type="EC" id="5.3.1.9"/>
    </reaction>
</comment>
<dbReference type="InterPro" id="IPR013785">
    <property type="entry name" value="Aldolase_TIM"/>
</dbReference>
<keyword evidence="6 11" id="KW-0963">Cytoplasm</keyword>
<comment type="subcellular location">
    <subcellularLocation>
        <location evidence="2 11">Cytoplasm</location>
    </subcellularLocation>
</comment>
<evidence type="ECO:0000256" key="13">
    <source>
        <dbReference type="SAM" id="MobiDB-lite"/>
    </source>
</evidence>
<dbReference type="UniPathway" id="UPA00115">
    <property type="reaction ID" value="UER00414"/>
</dbReference>
<dbReference type="InterPro" id="IPR046348">
    <property type="entry name" value="SIS_dom_sf"/>
</dbReference>
<keyword evidence="12" id="KW-0413">Isomerase</keyword>
<dbReference type="UniPathway" id="UPA00109">
    <property type="reaction ID" value="UER00181"/>
</dbReference>
<dbReference type="PATRIC" id="fig|229921.5.peg.2301"/>
<dbReference type="EC" id="2.2.1.2" evidence="5 11"/>
<dbReference type="Pfam" id="PF00923">
    <property type="entry name" value="TAL_FSA"/>
    <property type="match status" value="1"/>
</dbReference>
<dbReference type="EMBL" id="LGCM01000027">
    <property type="protein sequence ID" value="KPL85120.1"/>
    <property type="molecule type" value="Genomic_DNA"/>
</dbReference>
<dbReference type="PROSITE" id="PS01054">
    <property type="entry name" value="TRANSALDOLASE_1"/>
    <property type="match status" value="1"/>
</dbReference>
<evidence type="ECO:0000256" key="3">
    <source>
        <dbReference type="ARBA" id="ARBA00004857"/>
    </source>
</evidence>
<evidence type="ECO:0000313" key="14">
    <source>
        <dbReference type="EMBL" id="KPL85120.1"/>
    </source>
</evidence>
<dbReference type="CDD" id="cd00955">
    <property type="entry name" value="Transaldolase_like"/>
    <property type="match status" value="1"/>
</dbReference>
<dbReference type="GO" id="GO:0004801">
    <property type="term" value="F:transaldolase activity"/>
    <property type="evidence" value="ECO:0007669"/>
    <property type="project" value="UniProtKB-UniRule"/>
</dbReference>
<evidence type="ECO:0000256" key="4">
    <source>
        <dbReference type="ARBA" id="ARBA00008426"/>
    </source>
</evidence>
<dbReference type="PRINTS" id="PR00662">
    <property type="entry name" value="G6PISOMERASE"/>
</dbReference>
<dbReference type="GO" id="GO:0006096">
    <property type="term" value="P:glycolytic process"/>
    <property type="evidence" value="ECO:0007669"/>
    <property type="project" value="UniProtKB-UniPathway"/>
</dbReference>
<evidence type="ECO:0000256" key="8">
    <source>
        <dbReference type="ARBA" id="ARBA00023126"/>
    </source>
</evidence>
<dbReference type="OrthoDB" id="140919at2"/>
<dbReference type="RefSeq" id="WP_062418607.1">
    <property type="nucleotide sequence ID" value="NZ_DF967974.1"/>
</dbReference>
<evidence type="ECO:0000256" key="5">
    <source>
        <dbReference type="ARBA" id="ARBA00013151"/>
    </source>
</evidence>
<dbReference type="NCBIfam" id="NF002881">
    <property type="entry name" value="PRK03343.1"/>
    <property type="match status" value="1"/>
</dbReference>
<feature type="active site" description="Schiff-base intermediate with substrate" evidence="11">
    <location>
        <position position="140"/>
    </location>
</feature>
<evidence type="ECO:0000256" key="1">
    <source>
        <dbReference type="ARBA" id="ARBA00003518"/>
    </source>
</evidence>
<gene>
    <name evidence="11" type="primary">tal</name>
    <name evidence="14" type="ORF">ADN01_07060</name>
</gene>
<reference evidence="14 15" key="1">
    <citation type="submission" date="2015-07" db="EMBL/GenBank/DDBJ databases">
        <title>Genome sequence of Levilinea saccharolytica DSM 16555.</title>
        <authorList>
            <person name="Hemp J."/>
            <person name="Ward L.M."/>
            <person name="Pace L.A."/>
            <person name="Fischer W.W."/>
        </authorList>
    </citation>
    <scope>NUCLEOTIDE SEQUENCE [LARGE SCALE GENOMIC DNA]</scope>
    <source>
        <strain evidence="14 15">KIBI-1</strain>
    </source>
</reference>
<dbReference type="Gene3D" id="3.40.50.10490">
    <property type="entry name" value="Glucose-6-phosphate isomerase like protein, domain 1"/>
    <property type="match status" value="3"/>
</dbReference>
<evidence type="ECO:0000256" key="12">
    <source>
        <dbReference type="RuleBase" id="RU000612"/>
    </source>
</evidence>
<keyword evidence="12" id="KW-0324">Glycolysis</keyword>
<proteinExistence type="inferred from homology"/>
<dbReference type="InterPro" id="IPR018225">
    <property type="entry name" value="Transaldolase_AS"/>
</dbReference>
<evidence type="ECO:0000256" key="6">
    <source>
        <dbReference type="ARBA" id="ARBA00022490"/>
    </source>
</evidence>
<keyword evidence="7 11" id="KW-0808">Transferase</keyword>
<comment type="pathway">
    <text evidence="12">Carbohydrate degradation; glycolysis; D-glyceraldehyde 3-phosphate and glycerone phosphate from D-glucose: step 2/4.</text>
</comment>
<dbReference type="PANTHER" id="PTHR10683:SF31">
    <property type="entry name" value="TRANSALDOLASE"/>
    <property type="match status" value="1"/>
</dbReference>
<evidence type="ECO:0000256" key="7">
    <source>
        <dbReference type="ARBA" id="ARBA00022679"/>
    </source>
</evidence>
<evidence type="ECO:0000256" key="10">
    <source>
        <dbReference type="ARBA" id="ARBA00048810"/>
    </source>
</evidence>
<dbReference type="GO" id="GO:0005737">
    <property type="term" value="C:cytoplasm"/>
    <property type="evidence" value="ECO:0007669"/>
    <property type="project" value="UniProtKB-SubCell"/>
</dbReference>
<dbReference type="InterPro" id="IPR001585">
    <property type="entry name" value="TAL/FSA"/>
</dbReference>
<dbReference type="STRING" id="229921.ADN01_07060"/>
<dbReference type="SUPFAM" id="SSF53697">
    <property type="entry name" value="SIS domain"/>
    <property type="match status" value="1"/>
</dbReference>
<comment type="similarity">
    <text evidence="4 11">Belongs to the transaldolase family. Type 2 subfamily.</text>
</comment>
<protein>
    <recommendedName>
        <fullName evidence="5 11">Transaldolase</fullName>
        <ecNumber evidence="5 11">2.2.1.2</ecNumber>
    </recommendedName>
</protein>
<dbReference type="GO" id="GO:0006094">
    <property type="term" value="P:gluconeogenesis"/>
    <property type="evidence" value="ECO:0007669"/>
    <property type="project" value="UniProtKB-KW"/>
</dbReference>
<evidence type="ECO:0000256" key="9">
    <source>
        <dbReference type="ARBA" id="ARBA00023270"/>
    </source>
</evidence>
<dbReference type="PROSITE" id="PS51463">
    <property type="entry name" value="P_GLUCOSE_ISOMERASE_3"/>
    <property type="match status" value="1"/>
</dbReference>